<dbReference type="AlphaFoldDB" id="A0AAE2BI79"/>
<proteinExistence type="inferred from homology"/>
<dbReference type="InterPro" id="IPR043454">
    <property type="entry name" value="NPH3/RPT2-like"/>
</dbReference>
<evidence type="ECO:0000313" key="7">
    <source>
        <dbReference type="Proteomes" id="UP001289374"/>
    </source>
</evidence>
<evidence type="ECO:0000256" key="2">
    <source>
        <dbReference type="ARBA" id="ARBA00022786"/>
    </source>
</evidence>
<dbReference type="PANTHER" id="PTHR32370">
    <property type="entry name" value="OS12G0117600 PROTEIN"/>
    <property type="match status" value="1"/>
</dbReference>
<name>A0AAE2BI79_9LAMI</name>
<dbReference type="PROSITE" id="PS50097">
    <property type="entry name" value="BTB"/>
    <property type="match status" value="1"/>
</dbReference>
<dbReference type="PROSITE" id="PS51649">
    <property type="entry name" value="NPH3"/>
    <property type="match status" value="1"/>
</dbReference>
<keyword evidence="2" id="KW-0833">Ubl conjugation pathway</keyword>
<organism evidence="6 7">
    <name type="scientific">Sesamum angolense</name>
    <dbReference type="NCBI Taxonomy" id="2727404"/>
    <lineage>
        <taxon>Eukaryota</taxon>
        <taxon>Viridiplantae</taxon>
        <taxon>Streptophyta</taxon>
        <taxon>Embryophyta</taxon>
        <taxon>Tracheophyta</taxon>
        <taxon>Spermatophyta</taxon>
        <taxon>Magnoliopsida</taxon>
        <taxon>eudicotyledons</taxon>
        <taxon>Gunneridae</taxon>
        <taxon>Pentapetalae</taxon>
        <taxon>asterids</taxon>
        <taxon>lamiids</taxon>
        <taxon>Lamiales</taxon>
        <taxon>Pedaliaceae</taxon>
        <taxon>Sesamum</taxon>
    </lineage>
</organism>
<comment type="pathway">
    <text evidence="1">Protein modification; protein ubiquitination.</text>
</comment>
<evidence type="ECO:0000259" key="5">
    <source>
        <dbReference type="PROSITE" id="PS51649"/>
    </source>
</evidence>
<evidence type="ECO:0000256" key="3">
    <source>
        <dbReference type="PROSITE-ProRule" id="PRU00982"/>
    </source>
</evidence>
<dbReference type="InterPro" id="IPR027356">
    <property type="entry name" value="NPH3_dom"/>
</dbReference>
<reference evidence="6" key="1">
    <citation type="submission" date="2020-06" db="EMBL/GenBank/DDBJ databases">
        <authorList>
            <person name="Li T."/>
            <person name="Hu X."/>
            <person name="Zhang T."/>
            <person name="Song X."/>
            <person name="Zhang H."/>
            <person name="Dai N."/>
            <person name="Sheng W."/>
            <person name="Hou X."/>
            <person name="Wei L."/>
        </authorList>
    </citation>
    <scope>NUCLEOTIDE SEQUENCE</scope>
    <source>
        <strain evidence="6">K16</strain>
        <tissue evidence="6">Leaf</tissue>
    </source>
</reference>
<dbReference type="EMBL" id="JACGWL010000015">
    <property type="protein sequence ID" value="KAK4386343.1"/>
    <property type="molecule type" value="Genomic_DNA"/>
</dbReference>
<evidence type="ECO:0000256" key="1">
    <source>
        <dbReference type="ARBA" id="ARBA00004906"/>
    </source>
</evidence>
<reference evidence="6" key="2">
    <citation type="journal article" date="2024" name="Plant">
        <title>Genomic evolution and insights into agronomic trait innovations of Sesamum species.</title>
        <authorList>
            <person name="Miao H."/>
            <person name="Wang L."/>
            <person name="Qu L."/>
            <person name="Liu H."/>
            <person name="Sun Y."/>
            <person name="Le M."/>
            <person name="Wang Q."/>
            <person name="Wei S."/>
            <person name="Zheng Y."/>
            <person name="Lin W."/>
            <person name="Duan Y."/>
            <person name="Cao H."/>
            <person name="Xiong S."/>
            <person name="Wang X."/>
            <person name="Wei L."/>
            <person name="Li C."/>
            <person name="Ma Q."/>
            <person name="Ju M."/>
            <person name="Zhao R."/>
            <person name="Li G."/>
            <person name="Mu C."/>
            <person name="Tian Q."/>
            <person name="Mei H."/>
            <person name="Zhang T."/>
            <person name="Gao T."/>
            <person name="Zhang H."/>
        </authorList>
    </citation>
    <scope>NUCLEOTIDE SEQUENCE</scope>
    <source>
        <strain evidence="6">K16</strain>
    </source>
</reference>
<dbReference type="InterPro" id="IPR000210">
    <property type="entry name" value="BTB/POZ_dom"/>
</dbReference>
<dbReference type="Gene3D" id="3.30.710.10">
    <property type="entry name" value="Potassium Channel Kv1.1, Chain A"/>
    <property type="match status" value="1"/>
</dbReference>
<dbReference type="Proteomes" id="UP001289374">
    <property type="component" value="Unassembled WGS sequence"/>
</dbReference>
<dbReference type="SUPFAM" id="SSF54695">
    <property type="entry name" value="POZ domain"/>
    <property type="match status" value="1"/>
</dbReference>
<evidence type="ECO:0000259" key="4">
    <source>
        <dbReference type="PROSITE" id="PS50097"/>
    </source>
</evidence>
<dbReference type="InterPro" id="IPR011333">
    <property type="entry name" value="SKP1/BTB/POZ_sf"/>
</dbReference>
<dbReference type="Pfam" id="PF03000">
    <property type="entry name" value="NPH3"/>
    <property type="match status" value="2"/>
</dbReference>
<feature type="domain" description="BTB" evidence="4">
    <location>
        <begin position="41"/>
        <end position="107"/>
    </location>
</feature>
<comment type="caution">
    <text evidence="6">The sequence shown here is derived from an EMBL/GenBank/DDBJ whole genome shotgun (WGS) entry which is preliminary data.</text>
</comment>
<comment type="similarity">
    <text evidence="3">Belongs to the NPH3 family.</text>
</comment>
<evidence type="ECO:0000313" key="6">
    <source>
        <dbReference type="EMBL" id="KAK4386343.1"/>
    </source>
</evidence>
<feature type="domain" description="NPH3" evidence="5">
    <location>
        <begin position="313"/>
        <end position="403"/>
    </location>
</feature>
<gene>
    <name evidence="6" type="ORF">Sango_2504900</name>
</gene>
<sequence>MELSTRSTPPHCSLLSSPFSSPNVAALLKIKILSWSQETGFPVCIRVRIADRTFNLHKNPLTCKSGYFREKLEKSNEVELPPNFPGGAETFEMIALFIYGSSTLVDPFNVAALRCAAEFLHMTEEYGTGNLCQRFDIYLNQVVLQSWNDTLIVLQKCQNLLPLAEELLIVSRCIETLAFMACMEILDPERRRDQPVVTLETLACRPWSDEMVKNIISQDLWIKDLIALPLAFFKRVIGSLRRQGVKEKYVSPIILFYADKWIILRNAANEGADDSMKNLAVIMQVVVDLLPNGCGEATESDCLSAAFGSESWDMYLNEIAANSELCCKRFMNLIETVPGSSRQTHDHLYRAVNTFFQSHPNLSQEEKGLVCKYLNCQKLSQEICIEAVQNEFDAVKTNSPGTF</sequence>
<protein>
    <submittedName>
        <fullName evidence="6">BTB/POZ domain-containing protein</fullName>
    </submittedName>
</protein>
<accession>A0AAE2BI79</accession>
<keyword evidence="7" id="KW-1185">Reference proteome</keyword>